<comment type="caution">
    <text evidence="2">The sequence shown here is derived from an EMBL/GenBank/DDBJ whole genome shotgun (WGS) entry which is preliminary data.</text>
</comment>
<dbReference type="EMBL" id="JAYMGO010000001">
    <property type="protein sequence ID" value="KAL1282127.1"/>
    <property type="molecule type" value="Genomic_DNA"/>
</dbReference>
<evidence type="ECO:0000256" key="1">
    <source>
        <dbReference type="SAM" id="MobiDB-lite"/>
    </source>
</evidence>
<gene>
    <name evidence="2" type="ORF">QQF64_000930</name>
</gene>
<feature type="region of interest" description="Disordered" evidence="1">
    <location>
        <begin position="1"/>
        <end position="35"/>
    </location>
</feature>
<proteinExistence type="predicted"/>
<sequence length="90" mass="9707">MFGRGSAGFVPAKGDASKDSPAQRSHAHLQPACPSLSTPACVATCHPRFACVRARMCVYAYARVHVRERPYHDSGLIPGLGCPLPMWGRD</sequence>
<dbReference type="Proteomes" id="UP001558613">
    <property type="component" value="Unassembled WGS sequence"/>
</dbReference>
<keyword evidence="3" id="KW-1185">Reference proteome</keyword>
<evidence type="ECO:0000313" key="2">
    <source>
        <dbReference type="EMBL" id="KAL1282127.1"/>
    </source>
</evidence>
<protein>
    <submittedName>
        <fullName evidence="2">Uncharacterized protein</fullName>
    </submittedName>
</protein>
<evidence type="ECO:0000313" key="3">
    <source>
        <dbReference type="Proteomes" id="UP001558613"/>
    </source>
</evidence>
<accession>A0ABR3NZ47</accession>
<reference evidence="2 3" key="1">
    <citation type="submission" date="2023-09" db="EMBL/GenBank/DDBJ databases">
        <authorList>
            <person name="Wang M."/>
        </authorList>
    </citation>
    <scope>NUCLEOTIDE SEQUENCE [LARGE SCALE GENOMIC DNA]</scope>
    <source>
        <strain evidence="2">GT-2023</strain>
        <tissue evidence="2">Liver</tissue>
    </source>
</reference>
<organism evidence="2 3">
    <name type="scientific">Cirrhinus molitorella</name>
    <name type="common">mud carp</name>
    <dbReference type="NCBI Taxonomy" id="172907"/>
    <lineage>
        <taxon>Eukaryota</taxon>
        <taxon>Metazoa</taxon>
        <taxon>Chordata</taxon>
        <taxon>Craniata</taxon>
        <taxon>Vertebrata</taxon>
        <taxon>Euteleostomi</taxon>
        <taxon>Actinopterygii</taxon>
        <taxon>Neopterygii</taxon>
        <taxon>Teleostei</taxon>
        <taxon>Ostariophysi</taxon>
        <taxon>Cypriniformes</taxon>
        <taxon>Cyprinidae</taxon>
        <taxon>Labeoninae</taxon>
        <taxon>Labeonini</taxon>
        <taxon>Cirrhinus</taxon>
    </lineage>
</organism>
<name>A0ABR3NZ47_9TELE</name>